<organism evidence="1 2">
    <name type="scientific">Coptis chinensis</name>
    <dbReference type="NCBI Taxonomy" id="261450"/>
    <lineage>
        <taxon>Eukaryota</taxon>
        <taxon>Viridiplantae</taxon>
        <taxon>Streptophyta</taxon>
        <taxon>Embryophyta</taxon>
        <taxon>Tracheophyta</taxon>
        <taxon>Spermatophyta</taxon>
        <taxon>Magnoliopsida</taxon>
        <taxon>Ranunculales</taxon>
        <taxon>Ranunculaceae</taxon>
        <taxon>Coptidoideae</taxon>
        <taxon>Coptis</taxon>
    </lineage>
</organism>
<evidence type="ECO:0000313" key="2">
    <source>
        <dbReference type="Proteomes" id="UP000631114"/>
    </source>
</evidence>
<dbReference type="Proteomes" id="UP000631114">
    <property type="component" value="Unassembled WGS sequence"/>
</dbReference>
<comment type="caution">
    <text evidence="1">The sequence shown here is derived from an EMBL/GenBank/DDBJ whole genome shotgun (WGS) entry which is preliminary data.</text>
</comment>
<dbReference type="PANTHER" id="PTHR33116:SF80">
    <property type="entry name" value="REVERSE TRANSCRIPTASE ZINC-BINDING DOMAIN-CONTAINING PROTEIN"/>
    <property type="match status" value="1"/>
</dbReference>
<name>A0A835LYT0_9MAGN</name>
<gene>
    <name evidence="1" type="ORF">IFM89_006051</name>
</gene>
<protein>
    <submittedName>
        <fullName evidence="1">Uncharacterized protein</fullName>
    </submittedName>
</protein>
<keyword evidence="2" id="KW-1185">Reference proteome</keyword>
<evidence type="ECO:0000313" key="1">
    <source>
        <dbReference type="EMBL" id="KAF9608124.1"/>
    </source>
</evidence>
<dbReference type="AlphaFoldDB" id="A0A835LYT0"/>
<dbReference type="OrthoDB" id="1112297at2759"/>
<proteinExistence type="predicted"/>
<dbReference type="EMBL" id="JADFTS010000004">
    <property type="protein sequence ID" value="KAF9608124.1"/>
    <property type="molecule type" value="Genomic_DNA"/>
</dbReference>
<dbReference type="PANTHER" id="PTHR33116">
    <property type="entry name" value="REVERSE TRANSCRIPTASE ZINC-BINDING DOMAIN-CONTAINING PROTEIN-RELATED-RELATED"/>
    <property type="match status" value="1"/>
</dbReference>
<accession>A0A835LYT0</accession>
<sequence>MVTPVLDKIKKKLTCWKGRNLSFQGRNILIKSVLCSIPIYNMAIYKWPSSIIKEAEKIIRNFLWTGDPSKRRITTVSWEKTCKLLQEGGIGIKQLREINLSMQMKLAWSILNGTDDFSMLMRSKYTRRNGRFIHYYKTSSIWAGIKEALFEVTTRSQWIIGNGNNIDIWRDNWLGDFSLQQLMQLSDQDIAGQNSKLSSMVTENVITIPRSLSRILEYLGVSPRSPIICSPQDKDYIIWCPDVKGKFSTKSAFESIRRTRPKVSWYKNILNNFIHRKLLL</sequence>
<reference evidence="1 2" key="1">
    <citation type="submission" date="2020-10" db="EMBL/GenBank/DDBJ databases">
        <title>The Coptis chinensis genome and diversification of protoberbering-type alkaloids.</title>
        <authorList>
            <person name="Wang B."/>
            <person name="Shu S."/>
            <person name="Song C."/>
            <person name="Liu Y."/>
        </authorList>
    </citation>
    <scope>NUCLEOTIDE SEQUENCE [LARGE SCALE GENOMIC DNA]</scope>
    <source>
        <strain evidence="1">HL-2020</strain>
        <tissue evidence="1">Leaf</tissue>
    </source>
</reference>